<dbReference type="SMART" id="SM00387">
    <property type="entry name" value="HATPase_c"/>
    <property type="match status" value="1"/>
</dbReference>
<reference evidence="6" key="1">
    <citation type="journal article" date="2017" name="Proc. Natl. Acad. Sci. U.S.A.">
        <title>Simulation of Deepwater Horizon oil plume reveals substrate specialization within a complex community of hydrocarbon degraders.</title>
        <authorList>
            <person name="Hu P."/>
            <person name="Dubinsky E.A."/>
            <person name="Probst A.J."/>
            <person name="Wang J."/>
            <person name="Sieber C.M.K."/>
            <person name="Tom L.M."/>
            <person name="Gardinali P."/>
            <person name="Banfield J.F."/>
            <person name="Atlas R.M."/>
            <person name="Andersen G.L."/>
        </authorList>
    </citation>
    <scope>NUCLEOTIDE SEQUENCE [LARGE SCALE GENOMIC DNA]</scope>
</reference>
<keyword evidence="3" id="KW-0472">Membrane</keyword>
<evidence type="ECO:0000256" key="2">
    <source>
        <dbReference type="ARBA" id="ARBA00012438"/>
    </source>
</evidence>
<dbReference type="EC" id="2.7.13.3" evidence="2"/>
<dbReference type="PRINTS" id="PR00344">
    <property type="entry name" value="BCTRLSENSOR"/>
</dbReference>
<dbReference type="Proteomes" id="UP000243053">
    <property type="component" value="Unassembled WGS sequence"/>
</dbReference>
<dbReference type="EMBL" id="MAAF01000121">
    <property type="protein sequence ID" value="OUR74783.1"/>
    <property type="molecule type" value="Genomic_DNA"/>
</dbReference>
<dbReference type="SUPFAM" id="SSF55785">
    <property type="entry name" value="PYP-like sensor domain (PAS domain)"/>
    <property type="match status" value="1"/>
</dbReference>
<dbReference type="InterPro" id="IPR005467">
    <property type="entry name" value="His_kinase_dom"/>
</dbReference>
<keyword evidence="3" id="KW-1133">Transmembrane helix</keyword>
<dbReference type="PANTHER" id="PTHR43065">
    <property type="entry name" value="SENSOR HISTIDINE KINASE"/>
    <property type="match status" value="1"/>
</dbReference>
<dbReference type="PROSITE" id="PS50109">
    <property type="entry name" value="HIS_KIN"/>
    <property type="match status" value="1"/>
</dbReference>
<keyword evidence="5" id="KW-0418">Kinase</keyword>
<feature type="domain" description="Histidine kinase" evidence="4">
    <location>
        <begin position="228"/>
        <end position="427"/>
    </location>
</feature>
<keyword evidence="5" id="KW-0808">Transferase</keyword>
<comment type="caution">
    <text evidence="5">The sequence shown here is derived from an EMBL/GenBank/DDBJ whole genome shotgun (WGS) entry which is preliminary data.</text>
</comment>
<feature type="transmembrane region" description="Helical" evidence="3">
    <location>
        <begin position="6"/>
        <end position="39"/>
    </location>
</feature>
<sequence>MLIVQLIFINLAFIVSFTLLLPSSPWLFSISSILLIVLAAMRYQYYHRQTHQILQTLRHGLRNLQDGDFSISLADNIANKSQSQSEVLALFNQVTDKLRQEKQSLYQRELLLDKVVNASDVVTVLVNHRDTIIFANRAAEHFFAQTSMLGMSWQKLLKENMPELGQHDDKDNAIIQLMFAETKEEHSWHLSRHHLKLHGSRHQLTLLKPITQAMHQQELQTWKKVIRVINHELNNSIAPISSMCHSGNILAERLNEPQLIRVFATISKRINKLAEFIQSYSQLARLSRPQKQPFNLMKTLVQLQELYQFTLSCQKQSLIFSGDESQIEQLLINLIKNAQQACPEQATEVSVESQQNQLRITVRDFGAGMPVEILTKAFLPYYSTKADGSGIGLSICREISDGHQGQITLNNHPEGGLQVEVYFPLDVELVDSALSDNRNDETE</sequence>
<dbReference type="AlphaFoldDB" id="A0A1Y5DW90"/>
<evidence type="ECO:0000313" key="6">
    <source>
        <dbReference type="Proteomes" id="UP000243053"/>
    </source>
</evidence>
<comment type="catalytic activity">
    <reaction evidence="1">
        <text>ATP + protein L-histidine = ADP + protein N-phospho-L-histidine.</text>
        <dbReference type="EC" id="2.7.13.3"/>
    </reaction>
</comment>
<dbReference type="PANTHER" id="PTHR43065:SF51">
    <property type="entry name" value="HISTIDINE KINASE"/>
    <property type="match status" value="1"/>
</dbReference>
<dbReference type="InterPro" id="IPR035965">
    <property type="entry name" value="PAS-like_dom_sf"/>
</dbReference>
<dbReference type="Gene3D" id="3.30.565.10">
    <property type="entry name" value="Histidine kinase-like ATPase, C-terminal domain"/>
    <property type="match status" value="1"/>
</dbReference>
<dbReference type="GO" id="GO:0004673">
    <property type="term" value="F:protein histidine kinase activity"/>
    <property type="evidence" value="ECO:0007669"/>
    <property type="project" value="UniProtKB-EC"/>
</dbReference>
<organism evidence="5 6">
    <name type="scientific">Colwellia psychrerythraea</name>
    <name type="common">Vibrio psychroerythus</name>
    <dbReference type="NCBI Taxonomy" id="28229"/>
    <lineage>
        <taxon>Bacteria</taxon>
        <taxon>Pseudomonadati</taxon>
        <taxon>Pseudomonadota</taxon>
        <taxon>Gammaproteobacteria</taxon>
        <taxon>Alteromonadales</taxon>
        <taxon>Colwelliaceae</taxon>
        <taxon>Colwellia</taxon>
    </lineage>
</organism>
<dbReference type="SUPFAM" id="SSF55874">
    <property type="entry name" value="ATPase domain of HSP90 chaperone/DNA topoisomerase II/histidine kinase"/>
    <property type="match status" value="1"/>
</dbReference>
<evidence type="ECO:0000256" key="3">
    <source>
        <dbReference type="SAM" id="Phobius"/>
    </source>
</evidence>
<proteinExistence type="predicted"/>
<evidence type="ECO:0000256" key="1">
    <source>
        <dbReference type="ARBA" id="ARBA00000085"/>
    </source>
</evidence>
<accession>A0A1Y5DW90</accession>
<keyword evidence="3" id="KW-0812">Transmembrane</keyword>
<gene>
    <name evidence="5" type="ORF">A9Q75_19655</name>
</gene>
<evidence type="ECO:0000259" key="4">
    <source>
        <dbReference type="PROSITE" id="PS50109"/>
    </source>
</evidence>
<protein>
    <recommendedName>
        <fullName evidence="2">histidine kinase</fullName>
        <ecNumber evidence="2">2.7.13.3</ecNumber>
    </recommendedName>
</protein>
<dbReference type="Gene3D" id="3.30.450.20">
    <property type="entry name" value="PAS domain"/>
    <property type="match status" value="1"/>
</dbReference>
<dbReference type="InterPro" id="IPR003594">
    <property type="entry name" value="HATPase_dom"/>
</dbReference>
<dbReference type="InterPro" id="IPR004358">
    <property type="entry name" value="Sig_transdc_His_kin-like_C"/>
</dbReference>
<evidence type="ECO:0000313" key="5">
    <source>
        <dbReference type="EMBL" id="OUR74783.1"/>
    </source>
</evidence>
<name>A0A1Y5DW90_COLPS</name>
<dbReference type="Pfam" id="PF02518">
    <property type="entry name" value="HATPase_c"/>
    <property type="match status" value="1"/>
</dbReference>
<dbReference type="InterPro" id="IPR036890">
    <property type="entry name" value="HATPase_C_sf"/>
</dbReference>